<keyword evidence="12" id="KW-1185">Reference proteome</keyword>
<feature type="active site" description="Charge relay system" evidence="5 6">
    <location>
        <position position="386"/>
    </location>
</feature>
<dbReference type="PANTHER" id="PTHR43806:SF11">
    <property type="entry name" value="CEREVISIN-RELATED"/>
    <property type="match status" value="1"/>
</dbReference>
<dbReference type="PRINTS" id="PR00723">
    <property type="entry name" value="SUBTILISIN"/>
</dbReference>
<dbReference type="GO" id="GO:0004252">
    <property type="term" value="F:serine-type endopeptidase activity"/>
    <property type="evidence" value="ECO:0007669"/>
    <property type="project" value="UniProtKB-UniRule"/>
</dbReference>
<accession>E0S5I3</accession>
<evidence type="ECO:0000259" key="9">
    <source>
        <dbReference type="Pfam" id="PF00082"/>
    </source>
</evidence>
<evidence type="ECO:0000256" key="1">
    <source>
        <dbReference type="ARBA" id="ARBA00011073"/>
    </source>
</evidence>
<feature type="chain" id="PRO_5003140017" evidence="8">
    <location>
        <begin position="17"/>
        <end position="465"/>
    </location>
</feature>
<sequence>MIFGITLLSLVLCKEARDYIVMFDQDPRMDRASMNALYNINILEAQRILGPNETIGIKMTNGFVARMSDTPAERMRKHPNVKMVVEDSSVRISRLKLGDLNNNEKGSILMQRHAPWGLARVAGSMSLVQRSYCYPVNSGEGVDVYVLDTGVEIDHPEFEGRARWGANFVPESQDGDDHGHGTHCAGVIGGKNFGISKESKIIAVKVLDKYGSGMTSRLLQGVDFVIKEHERKKDKLYEAAADKYLNSSGSSDIEVEIDGSESFSFIRPEPPSIQHLVDIVSEKALQPKTIVNLSVGGFRNAALNFAIEYASKLGIHFSTAAGNEHEDACDFSPGSSKASITTGASTYRDTIAFFSNFGECVNIFAPGVDILSSWTGGTQKIVSGTSMAAPHTTGVMAAYLTYYNYDPYTLKSRIISDARVVEDSATSNYEDSILWPLPALLSSKRKKLPMLSMEKLLKRINNKTE</sequence>
<dbReference type="PANTHER" id="PTHR43806">
    <property type="entry name" value="PEPTIDASE S8"/>
    <property type="match status" value="1"/>
</dbReference>
<feature type="domain" description="Inhibitor I9" evidence="10">
    <location>
        <begin position="60"/>
        <end position="92"/>
    </location>
</feature>
<dbReference type="AlphaFoldDB" id="E0S5I3"/>
<dbReference type="GeneID" id="9698629"/>
<organism evidence="11 12">
    <name type="scientific">Encephalitozoon intestinalis (strain ATCC 50506)</name>
    <name type="common">Microsporidian parasite</name>
    <name type="synonym">Septata intestinalis</name>
    <dbReference type="NCBI Taxonomy" id="876142"/>
    <lineage>
        <taxon>Eukaryota</taxon>
        <taxon>Fungi</taxon>
        <taxon>Fungi incertae sedis</taxon>
        <taxon>Microsporidia</taxon>
        <taxon>Unikaryonidae</taxon>
        <taxon>Encephalitozoon</taxon>
    </lineage>
</organism>
<feature type="active site" description="Charge relay system" evidence="5 6">
    <location>
        <position position="180"/>
    </location>
</feature>
<dbReference type="RefSeq" id="XP_003072328.1">
    <property type="nucleotide sequence ID" value="XM_003072282.1"/>
</dbReference>
<dbReference type="InterPro" id="IPR050131">
    <property type="entry name" value="Peptidase_S8_subtilisin-like"/>
</dbReference>
<dbReference type="Pfam" id="PF00082">
    <property type="entry name" value="Peptidase_S8"/>
    <property type="match status" value="1"/>
</dbReference>
<dbReference type="Gene3D" id="3.40.50.200">
    <property type="entry name" value="Peptidase S8/S53 domain"/>
    <property type="match status" value="1"/>
</dbReference>
<feature type="domain" description="Peptidase S8/S53" evidence="9">
    <location>
        <begin position="139"/>
        <end position="422"/>
    </location>
</feature>
<dbReference type="InterPro" id="IPR015500">
    <property type="entry name" value="Peptidase_S8_subtilisin-rel"/>
</dbReference>
<evidence type="ECO:0000259" key="10">
    <source>
        <dbReference type="Pfam" id="PF05922"/>
    </source>
</evidence>
<evidence type="ECO:0000313" key="11">
    <source>
        <dbReference type="EMBL" id="ADM10968.1"/>
    </source>
</evidence>
<feature type="signal peptide" evidence="8">
    <location>
        <begin position="1"/>
        <end position="16"/>
    </location>
</feature>
<dbReference type="InterPro" id="IPR023827">
    <property type="entry name" value="Peptidase_S8_Asp-AS"/>
</dbReference>
<evidence type="ECO:0000256" key="8">
    <source>
        <dbReference type="SAM" id="SignalP"/>
    </source>
</evidence>
<evidence type="ECO:0000313" key="12">
    <source>
        <dbReference type="Proteomes" id="UP000002313"/>
    </source>
</evidence>
<dbReference type="GO" id="GO:0006508">
    <property type="term" value="P:proteolysis"/>
    <property type="evidence" value="ECO:0007669"/>
    <property type="project" value="UniProtKB-KW"/>
</dbReference>
<dbReference type="VEuPathDB" id="MicrosporidiaDB:Eint_011060"/>
<proteinExistence type="inferred from homology"/>
<name>E0S5I3_ENCIT</name>
<dbReference type="PROSITE" id="PS00137">
    <property type="entry name" value="SUBTILASE_HIS"/>
    <property type="match status" value="1"/>
</dbReference>
<dbReference type="InterPro" id="IPR000209">
    <property type="entry name" value="Peptidase_S8/S53_dom"/>
</dbReference>
<feature type="active site" description="Charge relay system" evidence="5 6">
    <location>
        <position position="148"/>
    </location>
</feature>
<dbReference type="Pfam" id="PF05922">
    <property type="entry name" value="Inhibitor_I9"/>
    <property type="match status" value="1"/>
</dbReference>
<dbReference type="OrthoDB" id="206201at2759"/>
<dbReference type="InterPro" id="IPR010259">
    <property type="entry name" value="S8pro/Inhibitor_I9"/>
</dbReference>
<dbReference type="PROSITE" id="PS51892">
    <property type="entry name" value="SUBTILASE"/>
    <property type="match status" value="1"/>
</dbReference>
<dbReference type="PROSITE" id="PS00136">
    <property type="entry name" value="SUBTILASE_ASP"/>
    <property type="match status" value="1"/>
</dbReference>
<dbReference type="GO" id="GO:0005615">
    <property type="term" value="C:extracellular space"/>
    <property type="evidence" value="ECO:0007669"/>
    <property type="project" value="TreeGrafter"/>
</dbReference>
<evidence type="ECO:0000256" key="6">
    <source>
        <dbReference type="PROSITE-ProRule" id="PRU01240"/>
    </source>
</evidence>
<dbReference type="Proteomes" id="UP000002313">
    <property type="component" value="Chromosome I"/>
</dbReference>
<dbReference type="InterPro" id="IPR023828">
    <property type="entry name" value="Peptidase_S8_Ser-AS"/>
</dbReference>
<evidence type="ECO:0000256" key="5">
    <source>
        <dbReference type="PIRSR" id="PIRSR615500-1"/>
    </source>
</evidence>
<dbReference type="SUPFAM" id="SSF52743">
    <property type="entry name" value="Subtilisin-like"/>
    <property type="match status" value="1"/>
</dbReference>
<gene>
    <name evidence="11" type="ORF">Eint_011060</name>
</gene>
<evidence type="ECO:0000256" key="4">
    <source>
        <dbReference type="ARBA" id="ARBA00022825"/>
    </source>
</evidence>
<dbReference type="KEGG" id="ein:Eint_011060"/>
<dbReference type="CDD" id="cd04077">
    <property type="entry name" value="Peptidases_S8_PCSK9_ProteinaseK_like"/>
    <property type="match status" value="1"/>
</dbReference>
<evidence type="ECO:0000256" key="2">
    <source>
        <dbReference type="ARBA" id="ARBA00022670"/>
    </source>
</evidence>
<dbReference type="HOGENOM" id="CLU_011263_1_6_1"/>
<keyword evidence="8" id="KW-0732">Signal</keyword>
<dbReference type="InterPro" id="IPR036852">
    <property type="entry name" value="Peptidase_S8/S53_dom_sf"/>
</dbReference>
<comment type="similarity">
    <text evidence="1 6 7">Belongs to the peptidase S8 family.</text>
</comment>
<dbReference type="EMBL" id="CP001942">
    <property type="protein sequence ID" value="ADM10968.1"/>
    <property type="molecule type" value="Genomic_DNA"/>
</dbReference>
<dbReference type="PROSITE" id="PS00138">
    <property type="entry name" value="SUBTILASE_SER"/>
    <property type="match status" value="1"/>
</dbReference>
<keyword evidence="4 6" id="KW-0720">Serine protease</keyword>
<keyword evidence="3 6" id="KW-0378">Hydrolase</keyword>
<dbReference type="SUPFAM" id="SSF54897">
    <property type="entry name" value="Protease propeptides/inhibitors"/>
    <property type="match status" value="1"/>
</dbReference>
<dbReference type="InterPro" id="IPR034193">
    <property type="entry name" value="PCSK9_ProteinaseK-like"/>
</dbReference>
<reference evidence="11 12" key="2">
    <citation type="journal article" date="2012" name="Proc. Natl. Acad. Sci. U.S.A.">
        <title>Gain and loss of multiple functionally related, horizontally transferred genes in the reduced genomes of two microsporidian parasites.</title>
        <authorList>
            <person name="Pombert J.-F."/>
            <person name="Selman M."/>
            <person name="Burki F."/>
            <person name="Bardell F.T."/>
            <person name="Farinelli L."/>
            <person name="Solter L.F."/>
            <person name="Whitman D.W."/>
            <person name="Weiss L.M."/>
            <person name="Corradi N."/>
            <person name="Keeling P.J."/>
        </authorList>
    </citation>
    <scope>NUCLEOTIDE SEQUENCE [LARGE SCALE GENOMIC DNA]</scope>
    <source>
        <strain evidence="11 12">ATCC 50506</strain>
    </source>
</reference>
<reference evidence="11 12" key="1">
    <citation type="journal article" date="2010" name="Nat. Commun.">
        <title>The complete sequence of the smallest known nuclear genome from the microsporidian Encephalitozoon intestinalis.</title>
        <authorList>
            <person name="Corradi N."/>
            <person name="Pombert J.-F."/>
            <person name="Farinelli L."/>
            <person name="Didier E.S."/>
            <person name="Keeling P.J."/>
        </authorList>
    </citation>
    <scope>NUCLEOTIDE SEQUENCE [LARGE SCALE GENOMIC DNA]</scope>
    <source>
        <strain evidence="11 12">ATCC 50506</strain>
    </source>
</reference>
<keyword evidence="2 6" id="KW-0645">Protease</keyword>
<dbReference type="InterPro" id="IPR022398">
    <property type="entry name" value="Peptidase_S8_His-AS"/>
</dbReference>
<evidence type="ECO:0000256" key="7">
    <source>
        <dbReference type="RuleBase" id="RU003355"/>
    </source>
</evidence>
<protein>
    <submittedName>
        <fullName evidence="11">Subtilisin-like serine protease</fullName>
    </submittedName>
</protein>
<evidence type="ECO:0000256" key="3">
    <source>
        <dbReference type="ARBA" id="ARBA00022801"/>
    </source>
</evidence>